<dbReference type="InterPro" id="IPR006121">
    <property type="entry name" value="HMA_dom"/>
</dbReference>
<dbReference type="RefSeq" id="WP_344238332.1">
    <property type="nucleotide sequence ID" value="NZ_BAAAHH010000004.1"/>
</dbReference>
<keyword evidence="4" id="KW-1185">Reference proteome</keyword>
<dbReference type="Gene3D" id="3.30.70.100">
    <property type="match status" value="1"/>
</dbReference>
<evidence type="ECO:0000313" key="3">
    <source>
        <dbReference type="EMBL" id="GAA0943728.1"/>
    </source>
</evidence>
<comment type="caution">
    <text evidence="3">The sequence shown here is derived from an EMBL/GenBank/DDBJ whole genome shotgun (WGS) entry which is preliminary data.</text>
</comment>
<gene>
    <name evidence="3" type="ORF">GCM10009550_15940</name>
</gene>
<dbReference type="Pfam" id="PF00403">
    <property type="entry name" value="HMA"/>
    <property type="match status" value="1"/>
</dbReference>
<evidence type="ECO:0000313" key="4">
    <source>
        <dbReference type="Proteomes" id="UP001500665"/>
    </source>
</evidence>
<proteinExistence type="predicted"/>
<evidence type="ECO:0000256" key="1">
    <source>
        <dbReference type="ARBA" id="ARBA00022723"/>
    </source>
</evidence>
<keyword evidence="1" id="KW-0479">Metal-binding</keyword>
<feature type="domain" description="HMA" evidence="2">
    <location>
        <begin position="3"/>
        <end position="68"/>
    </location>
</feature>
<dbReference type="InterPro" id="IPR036163">
    <property type="entry name" value="HMA_dom_sf"/>
</dbReference>
<name>A0ABN1QK30_9ACTN</name>
<accession>A0ABN1QK30</accession>
<protein>
    <submittedName>
        <fullName evidence="3">Heavy-metal-associated domain-containing protein</fullName>
    </submittedName>
</protein>
<dbReference type="PROSITE" id="PS50846">
    <property type="entry name" value="HMA_2"/>
    <property type="match status" value="1"/>
</dbReference>
<dbReference type="SUPFAM" id="SSF55008">
    <property type="entry name" value="HMA, heavy metal-associated domain"/>
    <property type="match status" value="1"/>
</dbReference>
<reference evidence="3 4" key="1">
    <citation type="journal article" date="2019" name="Int. J. Syst. Evol. Microbiol.">
        <title>The Global Catalogue of Microorganisms (GCM) 10K type strain sequencing project: providing services to taxonomists for standard genome sequencing and annotation.</title>
        <authorList>
            <consortium name="The Broad Institute Genomics Platform"/>
            <consortium name="The Broad Institute Genome Sequencing Center for Infectious Disease"/>
            <person name="Wu L."/>
            <person name="Ma J."/>
        </authorList>
    </citation>
    <scope>NUCLEOTIDE SEQUENCE [LARGE SCALE GENOMIC DNA]</scope>
    <source>
        <strain evidence="3 4">JCM 10696</strain>
    </source>
</reference>
<dbReference type="PROSITE" id="PS01047">
    <property type="entry name" value="HMA_1"/>
    <property type="match status" value="1"/>
</dbReference>
<dbReference type="EMBL" id="BAAAHH010000004">
    <property type="protein sequence ID" value="GAA0943728.1"/>
    <property type="molecule type" value="Genomic_DNA"/>
</dbReference>
<sequence>MSSSTTYTVGGMTCGGCAGKVKGLIGGVAGVTGVEVDLPTGRVTVTGAAPVDDAAVRGVVEKAGYQIKD</sequence>
<organism evidence="3 4">
    <name type="scientific">Actinocorallia libanotica</name>
    <dbReference type="NCBI Taxonomy" id="46162"/>
    <lineage>
        <taxon>Bacteria</taxon>
        <taxon>Bacillati</taxon>
        <taxon>Actinomycetota</taxon>
        <taxon>Actinomycetes</taxon>
        <taxon>Streptosporangiales</taxon>
        <taxon>Thermomonosporaceae</taxon>
        <taxon>Actinocorallia</taxon>
    </lineage>
</organism>
<dbReference type="InterPro" id="IPR017969">
    <property type="entry name" value="Heavy-metal-associated_CS"/>
</dbReference>
<evidence type="ECO:0000259" key="2">
    <source>
        <dbReference type="PROSITE" id="PS50846"/>
    </source>
</evidence>
<dbReference type="Proteomes" id="UP001500665">
    <property type="component" value="Unassembled WGS sequence"/>
</dbReference>
<dbReference type="CDD" id="cd00371">
    <property type="entry name" value="HMA"/>
    <property type="match status" value="1"/>
</dbReference>